<comment type="caution">
    <text evidence="1">The sequence shown here is derived from an EMBL/GenBank/DDBJ whole genome shotgun (WGS) entry which is preliminary data.</text>
</comment>
<dbReference type="EMBL" id="PHIG01000033">
    <property type="protein sequence ID" value="PJK29422.1"/>
    <property type="molecule type" value="Genomic_DNA"/>
</dbReference>
<proteinExistence type="predicted"/>
<organism evidence="1 2">
    <name type="scientific">Minwuia thermotolerans</name>
    <dbReference type="NCBI Taxonomy" id="2056226"/>
    <lineage>
        <taxon>Bacteria</taxon>
        <taxon>Pseudomonadati</taxon>
        <taxon>Pseudomonadota</taxon>
        <taxon>Alphaproteobacteria</taxon>
        <taxon>Minwuiales</taxon>
        <taxon>Minwuiaceae</taxon>
        <taxon>Minwuia</taxon>
    </lineage>
</organism>
<accession>A0A2M9G136</accession>
<dbReference type="Proteomes" id="UP000229498">
    <property type="component" value="Unassembled WGS sequence"/>
</dbReference>
<protein>
    <submittedName>
        <fullName evidence="1">Uncharacterized protein</fullName>
    </submittedName>
</protein>
<sequence>MADALMLELFARIEDEERALSVILSDDQVTLEPEDGSRVWFSRAAFDRLADLIRRYDAAFAAAGGG</sequence>
<dbReference type="AlphaFoldDB" id="A0A2M9G136"/>
<name>A0A2M9G136_9PROT</name>
<reference evidence="1 2" key="1">
    <citation type="submission" date="2017-11" db="EMBL/GenBank/DDBJ databases">
        <title>Draft genome sequence of Rhizobiales bacterium SY3-13.</title>
        <authorList>
            <person name="Sun C."/>
        </authorList>
    </citation>
    <scope>NUCLEOTIDE SEQUENCE [LARGE SCALE GENOMIC DNA]</scope>
    <source>
        <strain evidence="1 2">SY3-13</strain>
    </source>
</reference>
<keyword evidence="2" id="KW-1185">Reference proteome</keyword>
<gene>
    <name evidence="1" type="ORF">CVT23_12540</name>
</gene>
<evidence type="ECO:0000313" key="2">
    <source>
        <dbReference type="Proteomes" id="UP000229498"/>
    </source>
</evidence>
<evidence type="ECO:0000313" key="1">
    <source>
        <dbReference type="EMBL" id="PJK29422.1"/>
    </source>
</evidence>
<dbReference type="RefSeq" id="WP_109792036.1">
    <property type="nucleotide sequence ID" value="NZ_PHIG01000033.1"/>
</dbReference>